<comment type="caution">
    <text evidence="12">The sequence shown here is derived from an EMBL/GenBank/DDBJ whole genome shotgun (WGS) entry which is preliminary data.</text>
</comment>
<evidence type="ECO:0000256" key="4">
    <source>
        <dbReference type="ARBA" id="ARBA00022679"/>
    </source>
</evidence>
<evidence type="ECO:0000256" key="8">
    <source>
        <dbReference type="ARBA" id="ARBA00023012"/>
    </source>
</evidence>
<dbReference type="Pfam" id="PF02518">
    <property type="entry name" value="HATPase_c"/>
    <property type="match status" value="1"/>
</dbReference>
<dbReference type="EC" id="2.7.13.3" evidence="2"/>
<evidence type="ECO:0000256" key="1">
    <source>
        <dbReference type="ARBA" id="ARBA00000085"/>
    </source>
</evidence>
<evidence type="ECO:0000256" key="3">
    <source>
        <dbReference type="ARBA" id="ARBA00022553"/>
    </source>
</evidence>
<dbReference type="GO" id="GO:0046983">
    <property type="term" value="F:protein dimerization activity"/>
    <property type="evidence" value="ECO:0007669"/>
    <property type="project" value="InterPro"/>
</dbReference>
<evidence type="ECO:0000313" key="13">
    <source>
        <dbReference type="Proteomes" id="UP000237846"/>
    </source>
</evidence>
<reference evidence="12 13" key="1">
    <citation type="submission" date="2018-03" db="EMBL/GenBank/DDBJ databases">
        <title>Genomic Encyclopedia of Archaeal and Bacterial Type Strains, Phase II (KMG-II): from individual species to whole genera.</title>
        <authorList>
            <person name="Goeker M."/>
        </authorList>
    </citation>
    <scope>NUCLEOTIDE SEQUENCE [LARGE SCALE GENOMIC DNA]</scope>
    <source>
        <strain evidence="12 13">DSM 45601</strain>
    </source>
</reference>
<organism evidence="12 13">
    <name type="scientific">Allonocardiopsis opalescens</name>
    <dbReference type="NCBI Taxonomy" id="1144618"/>
    <lineage>
        <taxon>Bacteria</taxon>
        <taxon>Bacillati</taxon>
        <taxon>Actinomycetota</taxon>
        <taxon>Actinomycetes</taxon>
        <taxon>Streptosporangiales</taxon>
        <taxon>Allonocardiopsis</taxon>
    </lineage>
</organism>
<evidence type="ECO:0000256" key="5">
    <source>
        <dbReference type="ARBA" id="ARBA00022741"/>
    </source>
</evidence>
<dbReference type="RefSeq" id="WP_106243072.1">
    <property type="nucleotide sequence ID" value="NZ_PVZC01000002.1"/>
</dbReference>
<evidence type="ECO:0000256" key="2">
    <source>
        <dbReference type="ARBA" id="ARBA00012438"/>
    </source>
</evidence>
<proteinExistence type="predicted"/>
<dbReference type="AlphaFoldDB" id="A0A2T0QAK1"/>
<evidence type="ECO:0000259" key="10">
    <source>
        <dbReference type="Pfam" id="PF02518"/>
    </source>
</evidence>
<keyword evidence="8" id="KW-0902">Two-component regulatory system</keyword>
<dbReference type="Gene3D" id="3.30.565.10">
    <property type="entry name" value="Histidine kinase-like ATPase, C-terminal domain"/>
    <property type="match status" value="1"/>
</dbReference>
<keyword evidence="6 12" id="KW-0418">Kinase</keyword>
<dbReference type="Pfam" id="PF07730">
    <property type="entry name" value="HisKA_3"/>
    <property type="match status" value="1"/>
</dbReference>
<keyword evidence="9" id="KW-0472">Membrane</keyword>
<evidence type="ECO:0000259" key="11">
    <source>
        <dbReference type="Pfam" id="PF07730"/>
    </source>
</evidence>
<feature type="domain" description="Signal transduction histidine kinase subgroup 3 dimerisation and phosphoacceptor" evidence="11">
    <location>
        <begin position="223"/>
        <end position="289"/>
    </location>
</feature>
<keyword evidence="4" id="KW-0808">Transferase</keyword>
<dbReference type="InterPro" id="IPR050482">
    <property type="entry name" value="Sensor_HK_TwoCompSys"/>
</dbReference>
<feature type="domain" description="Histidine kinase/HSP90-like ATPase" evidence="10">
    <location>
        <begin position="328"/>
        <end position="409"/>
    </location>
</feature>
<dbReference type="GO" id="GO:0016020">
    <property type="term" value="C:membrane"/>
    <property type="evidence" value="ECO:0007669"/>
    <property type="project" value="InterPro"/>
</dbReference>
<keyword evidence="9" id="KW-1133">Transmembrane helix</keyword>
<dbReference type="GO" id="GO:0005524">
    <property type="term" value="F:ATP binding"/>
    <property type="evidence" value="ECO:0007669"/>
    <property type="project" value="UniProtKB-KW"/>
</dbReference>
<evidence type="ECO:0000256" key="6">
    <source>
        <dbReference type="ARBA" id="ARBA00022777"/>
    </source>
</evidence>
<dbReference type="Proteomes" id="UP000237846">
    <property type="component" value="Unassembled WGS sequence"/>
</dbReference>
<comment type="catalytic activity">
    <reaction evidence="1">
        <text>ATP + protein L-histidine = ADP + protein N-phospho-L-histidine.</text>
        <dbReference type="EC" id="2.7.13.3"/>
    </reaction>
</comment>
<feature type="transmembrane region" description="Helical" evidence="9">
    <location>
        <begin position="25"/>
        <end position="51"/>
    </location>
</feature>
<keyword evidence="3" id="KW-0597">Phosphoprotein</keyword>
<evidence type="ECO:0000313" key="12">
    <source>
        <dbReference type="EMBL" id="PRY00884.1"/>
    </source>
</evidence>
<evidence type="ECO:0000256" key="9">
    <source>
        <dbReference type="SAM" id="Phobius"/>
    </source>
</evidence>
<gene>
    <name evidence="12" type="ORF">CLV72_102516</name>
</gene>
<dbReference type="CDD" id="cd16917">
    <property type="entry name" value="HATPase_UhpB-NarQ-NarX-like"/>
    <property type="match status" value="1"/>
</dbReference>
<keyword evidence="9" id="KW-0812">Transmembrane</keyword>
<dbReference type="InterPro" id="IPR003594">
    <property type="entry name" value="HATPase_dom"/>
</dbReference>
<name>A0A2T0QAK1_9ACTN</name>
<dbReference type="SUPFAM" id="SSF55874">
    <property type="entry name" value="ATPase domain of HSP90 chaperone/DNA topoisomerase II/histidine kinase"/>
    <property type="match status" value="1"/>
</dbReference>
<dbReference type="PANTHER" id="PTHR24421">
    <property type="entry name" value="NITRATE/NITRITE SENSOR PROTEIN NARX-RELATED"/>
    <property type="match status" value="1"/>
</dbReference>
<dbReference type="GO" id="GO:0000155">
    <property type="term" value="F:phosphorelay sensor kinase activity"/>
    <property type="evidence" value="ECO:0007669"/>
    <property type="project" value="InterPro"/>
</dbReference>
<protein>
    <recommendedName>
        <fullName evidence="2">histidine kinase</fullName>
        <ecNumber evidence="2">2.7.13.3</ecNumber>
    </recommendedName>
</protein>
<keyword evidence="13" id="KW-1185">Reference proteome</keyword>
<dbReference type="OrthoDB" id="3526306at2"/>
<sequence>MAQPITVARRAVRLLPHPVRVWPRLSVGVLLGAGTALLEAVLGAVAGLAWLGTLGRPVARRALAARVSTVAHELVRWERRRMDRWYASDVSAPHPAPGGGTGAPTYLAVRVPVALAGAWVVLGASLLSVGSVIVAIGEGVVYGARSVHLNWPGVNLISNNVITGVLIGATLGYLAARLTLALASAERRLAARMLGPSQQDLLERRITELTASRAGVVEAVNTERRRIERDLHDGVQQRLVALSMLLGRARRAAAAAGAPAGELLDQAHDQTQRALDDLREVAWRVYPATLDDVGLSAALSGMAERSAVPVRLKYRLAERPPGPVEAAAYFVVCEAVTNAVKHAAASAIEVRVEPRGTAVAIRVHDDGAGGADPAGTGLSGLARRVAALDGAFAVHSPPGGPTTVTAELPCG</sequence>
<keyword evidence="5" id="KW-0547">Nucleotide-binding</keyword>
<evidence type="ECO:0000256" key="7">
    <source>
        <dbReference type="ARBA" id="ARBA00022840"/>
    </source>
</evidence>
<dbReference type="InterPro" id="IPR011712">
    <property type="entry name" value="Sig_transdc_His_kin_sub3_dim/P"/>
</dbReference>
<dbReference type="PANTHER" id="PTHR24421:SF10">
    <property type="entry name" value="NITRATE_NITRITE SENSOR PROTEIN NARQ"/>
    <property type="match status" value="1"/>
</dbReference>
<feature type="transmembrane region" description="Helical" evidence="9">
    <location>
        <begin position="157"/>
        <end position="183"/>
    </location>
</feature>
<keyword evidence="7" id="KW-0067">ATP-binding</keyword>
<dbReference type="InterPro" id="IPR036890">
    <property type="entry name" value="HATPase_C_sf"/>
</dbReference>
<feature type="transmembrane region" description="Helical" evidence="9">
    <location>
        <begin position="113"/>
        <end position="137"/>
    </location>
</feature>
<accession>A0A2T0QAK1</accession>
<dbReference type="Gene3D" id="1.20.5.1930">
    <property type="match status" value="1"/>
</dbReference>
<dbReference type="EMBL" id="PVZC01000002">
    <property type="protein sequence ID" value="PRY00884.1"/>
    <property type="molecule type" value="Genomic_DNA"/>
</dbReference>